<dbReference type="Proteomes" id="UP001549921">
    <property type="component" value="Unassembled WGS sequence"/>
</dbReference>
<gene>
    <name evidence="1" type="ORF">ABMA28_006514</name>
</gene>
<sequence>MNQICAEQEICEQKVQSSDILMETVCKILGIPPTNDAMVLLKAYNDLHSGIAEVNDDISEAFRKKETTVFEFSKSSQPLREYIWDGCTKQPNCWDRAVASLSHSLTHELSVVDKRVLDASSLFTAVKNGDKNNLRKLWQWFLTDPNQLSTVIRNVQAKGMF</sequence>
<evidence type="ECO:0000313" key="1">
    <source>
        <dbReference type="EMBL" id="KAL0820683.1"/>
    </source>
</evidence>
<comment type="caution">
    <text evidence="1">The sequence shown here is derived from an EMBL/GenBank/DDBJ whole genome shotgun (WGS) entry which is preliminary data.</text>
</comment>
<proteinExistence type="predicted"/>
<accession>A0ABD0SLG2</accession>
<dbReference type="EMBL" id="JBEDNZ010000019">
    <property type="protein sequence ID" value="KAL0820683.1"/>
    <property type="molecule type" value="Genomic_DNA"/>
</dbReference>
<protein>
    <submittedName>
        <fullName evidence="1">Uncharacterized protein</fullName>
    </submittedName>
</protein>
<name>A0ABD0SLG2_LOXSC</name>
<organism evidence="1 2">
    <name type="scientific">Loxostege sticticalis</name>
    <name type="common">Beet webworm moth</name>
    <dbReference type="NCBI Taxonomy" id="481309"/>
    <lineage>
        <taxon>Eukaryota</taxon>
        <taxon>Metazoa</taxon>
        <taxon>Ecdysozoa</taxon>
        <taxon>Arthropoda</taxon>
        <taxon>Hexapoda</taxon>
        <taxon>Insecta</taxon>
        <taxon>Pterygota</taxon>
        <taxon>Neoptera</taxon>
        <taxon>Endopterygota</taxon>
        <taxon>Lepidoptera</taxon>
        <taxon>Glossata</taxon>
        <taxon>Ditrysia</taxon>
        <taxon>Pyraloidea</taxon>
        <taxon>Crambidae</taxon>
        <taxon>Pyraustinae</taxon>
        <taxon>Loxostege</taxon>
    </lineage>
</organism>
<dbReference type="AlphaFoldDB" id="A0ABD0SLG2"/>
<reference evidence="1 2" key="1">
    <citation type="submission" date="2024-06" db="EMBL/GenBank/DDBJ databases">
        <title>A chromosome-level genome assembly of beet webworm, Loxostege sticticalis.</title>
        <authorList>
            <person name="Zhang Y."/>
        </authorList>
    </citation>
    <scope>NUCLEOTIDE SEQUENCE [LARGE SCALE GENOMIC DNA]</scope>
    <source>
        <strain evidence="1">AQ028</strain>
        <tissue evidence="1">Male pupae</tissue>
    </source>
</reference>
<evidence type="ECO:0000313" key="2">
    <source>
        <dbReference type="Proteomes" id="UP001549921"/>
    </source>
</evidence>